<name>A0A1A9WEC7_9MUSC</name>
<dbReference type="EnsemblMetazoa" id="GBRI016418-RA">
    <property type="protein sequence ID" value="GBRI016418-PA"/>
    <property type="gene ID" value="GBRI016418"/>
</dbReference>
<sequence>MLNIEDNDLRSRNVQNISVLHNQVMLLNTRGPDILTCEKINSKIILRLNLLEQMQYLYISIVLPVYFIALAIHENFALQSDVIYYRSYKVWLGHENCGCQGSNLRKTQLVVTFDS</sequence>
<reference evidence="2" key="2">
    <citation type="submission" date="2020-05" db="UniProtKB">
        <authorList>
            <consortium name="EnsemblMetazoa"/>
        </authorList>
    </citation>
    <scope>IDENTIFICATION</scope>
    <source>
        <strain evidence="2">IAEA</strain>
    </source>
</reference>
<dbReference type="VEuPathDB" id="VectorBase:GBRI016418"/>
<keyword evidence="1" id="KW-1133">Transmembrane helix</keyword>
<feature type="transmembrane region" description="Helical" evidence="1">
    <location>
        <begin position="56"/>
        <end position="78"/>
    </location>
</feature>
<evidence type="ECO:0000313" key="3">
    <source>
        <dbReference type="Proteomes" id="UP000091820"/>
    </source>
</evidence>
<keyword evidence="1" id="KW-0472">Membrane</keyword>
<keyword evidence="3" id="KW-1185">Reference proteome</keyword>
<proteinExistence type="predicted"/>
<keyword evidence="1" id="KW-0812">Transmembrane</keyword>
<evidence type="ECO:0000256" key="1">
    <source>
        <dbReference type="SAM" id="Phobius"/>
    </source>
</evidence>
<protein>
    <submittedName>
        <fullName evidence="2">Uncharacterized protein</fullName>
    </submittedName>
</protein>
<dbReference type="Proteomes" id="UP000091820">
    <property type="component" value="Unassembled WGS sequence"/>
</dbReference>
<reference evidence="3" key="1">
    <citation type="submission" date="2014-03" db="EMBL/GenBank/DDBJ databases">
        <authorList>
            <person name="Aksoy S."/>
            <person name="Warren W."/>
            <person name="Wilson R.K."/>
        </authorList>
    </citation>
    <scope>NUCLEOTIDE SEQUENCE [LARGE SCALE GENOMIC DNA]</scope>
    <source>
        <strain evidence="3">IAEA</strain>
    </source>
</reference>
<dbReference type="AlphaFoldDB" id="A0A1A9WEC7"/>
<evidence type="ECO:0000313" key="2">
    <source>
        <dbReference type="EnsemblMetazoa" id="GBRI016418-PA"/>
    </source>
</evidence>
<organism evidence="2 3">
    <name type="scientific">Glossina brevipalpis</name>
    <dbReference type="NCBI Taxonomy" id="37001"/>
    <lineage>
        <taxon>Eukaryota</taxon>
        <taxon>Metazoa</taxon>
        <taxon>Ecdysozoa</taxon>
        <taxon>Arthropoda</taxon>
        <taxon>Hexapoda</taxon>
        <taxon>Insecta</taxon>
        <taxon>Pterygota</taxon>
        <taxon>Neoptera</taxon>
        <taxon>Endopterygota</taxon>
        <taxon>Diptera</taxon>
        <taxon>Brachycera</taxon>
        <taxon>Muscomorpha</taxon>
        <taxon>Hippoboscoidea</taxon>
        <taxon>Glossinidae</taxon>
        <taxon>Glossina</taxon>
    </lineage>
</organism>
<accession>A0A1A9WEC7</accession>